<feature type="compositionally biased region" description="Basic and acidic residues" evidence="1">
    <location>
        <begin position="248"/>
        <end position="257"/>
    </location>
</feature>
<feature type="compositionally biased region" description="Polar residues" evidence="1">
    <location>
        <begin position="229"/>
        <end position="247"/>
    </location>
</feature>
<evidence type="ECO:0000313" key="2">
    <source>
        <dbReference type="EMBL" id="CAL1297202.1"/>
    </source>
</evidence>
<evidence type="ECO:0000256" key="1">
    <source>
        <dbReference type="SAM" id="MobiDB-lite"/>
    </source>
</evidence>
<name>A0AAV2BLX5_9ARAC</name>
<keyword evidence="3" id="KW-1185">Reference proteome</keyword>
<dbReference type="Proteomes" id="UP001497382">
    <property type="component" value="Unassembled WGS sequence"/>
</dbReference>
<comment type="caution">
    <text evidence="2">The sequence shown here is derived from an EMBL/GenBank/DDBJ whole genome shotgun (WGS) entry which is preliminary data.</text>
</comment>
<dbReference type="AlphaFoldDB" id="A0AAV2BLX5"/>
<feature type="region of interest" description="Disordered" evidence="1">
    <location>
        <begin position="229"/>
        <end position="257"/>
    </location>
</feature>
<dbReference type="EMBL" id="CAXIEN010000417">
    <property type="protein sequence ID" value="CAL1297202.1"/>
    <property type="molecule type" value="Genomic_DNA"/>
</dbReference>
<accession>A0AAV2BLX5</accession>
<reference evidence="2 3" key="1">
    <citation type="submission" date="2024-04" db="EMBL/GenBank/DDBJ databases">
        <authorList>
            <person name="Rising A."/>
            <person name="Reimegard J."/>
            <person name="Sonavane S."/>
            <person name="Akerstrom W."/>
            <person name="Nylinder S."/>
            <person name="Hedman E."/>
            <person name="Kallberg Y."/>
        </authorList>
    </citation>
    <scope>NUCLEOTIDE SEQUENCE [LARGE SCALE GENOMIC DNA]</scope>
</reference>
<sequence length="447" mass="49659">MACASYTDVLQLDLEKKIQIGDVPSKDFPNLNCSHQELSEADGKTGSPIDAGSSSAKGFQAVPETCTIVETGLAEFTQDHSVHEATPQKALSITETLSKETSSGEDSVFTQNQMNFSMGCCNCKHHSVETVTTDKNCLAHSQKTTSIENVSVSLDISESGDANQASCCKSGPFSSFEMDASTFIAKHIKFPDYQRDCDIYLRDANFRRLVLENPEAFCDGHAVASHNTPCTHNSPTSDLPSVSSNKQRSTEESKRLDQALNPTYFSGKSSSKSLSETMKDLENWAIKGIENAFNTPLKTCPIDVKANLVKEFGYGLNLMQEIILRIHNLMRAASTLPVPPTVPIGGFEGGWDQILYDLNYTALAMWETVHDIRIEAFHDCKTLNLVPFHLSEKRTKTLNCKEQIANLNILITNTCNLVTERLPSLWKQMRDFREKIRIFCSEMDELL</sequence>
<gene>
    <name evidence="2" type="ORF">LARSCL_LOCUS20166</name>
</gene>
<proteinExistence type="predicted"/>
<evidence type="ECO:0000313" key="3">
    <source>
        <dbReference type="Proteomes" id="UP001497382"/>
    </source>
</evidence>
<protein>
    <submittedName>
        <fullName evidence="2">Uncharacterized protein</fullName>
    </submittedName>
</protein>
<organism evidence="2 3">
    <name type="scientific">Larinioides sclopetarius</name>
    <dbReference type="NCBI Taxonomy" id="280406"/>
    <lineage>
        <taxon>Eukaryota</taxon>
        <taxon>Metazoa</taxon>
        <taxon>Ecdysozoa</taxon>
        <taxon>Arthropoda</taxon>
        <taxon>Chelicerata</taxon>
        <taxon>Arachnida</taxon>
        <taxon>Araneae</taxon>
        <taxon>Araneomorphae</taxon>
        <taxon>Entelegynae</taxon>
        <taxon>Araneoidea</taxon>
        <taxon>Araneidae</taxon>
        <taxon>Larinioides</taxon>
    </lineage>
</organism>